<dbReference type="GeneID" id="70124013"/>
<name>A0A9P8UQU4_9PEZI</name>
<reference evidence="1" key="1">
    <citation type="journal article" date="2021" name="Nat. Commun.">
        <title>Genetic determinants of endophytism in the Arabidopsis root mycobiome.</title>
        <authorList>
            <person name="Mesny F."/>
            <person name="Miyauchi S."/>
            <person name="Thiergart T."/>
            <person name="Pickel B."/>
            <person name="Atanasova L."/>
            <person name="Karlsson M."/>
            <person name="Huettel B."/>
            <person name="Barry K.W."/>
            <person name="Haridas S."/>
            <person name="Chen C."/>
            <person name="Bauer D."/>
            <person name="Andreopoulos W."/>
            <person name="Pangilinan J."/>
            <person name="LaButti K."/>
            <person name="Riley R."/>
            <person name="Lipzen A."/>
            <person name="Clum A."/>
            <person name="Drula E."/>
            <person name="Henrissat B."/>
            <person name="Kohler A."/>
            <person name="Grigoriev I.V."/>
            <person name="Martin F.M."/>
            <person name="Hacquard S."/>
        </authorList>
    </citation>
    <scope>NUCLEOTIDE SEQUENCE</scope>
    <source>
        <strain evidence="1">MPI-SDFR-AT-0073</strain>
    </source>
</reference>
<evidence type="ECO:0000313" key="1">
    <source>
        <dbReference type="EMBL" id="KAH6656355.1"/>
    </source>
</evidence>
<proteinExistence type="predicted"/>
<protein>
    <submittedName>
        <fullName evidence="1">Uncharacterized protein</fullName>
    </submittedName>
</protein>
<gene>
    <name evidence="1" type="ORF">BKA67DRAFT_153572</name>
</gene>
<comment type="caution">
    <text evidence="1">The sequence shown here is derived from an EMBL/GenBank/DDBJ whole genome shotgun (WGS) entry which is preliminary data.</text>
</comment>
<evidence type="ECO:0000313" key="2">
    <source>
        <dbReference type="Proteomes" id="UP000758603"/>
    </source>
</evidence>
<dbReference type="EMBL" id="JAGPXC010000002">
    <property type="protein sequence ID" value="KAH6656355.1"/>
    <property type="molecule type" value="Genomic_DNA"/>
</dbReference>
<sequence length="150" mass="16902">MPACLAHIGCHFPMALPRGTAPRDRYSGRFRRRACYVSMGRLYLRTCMHMKRLVLGCGCVSITRFGILAITKKERRMATLFGDVLSLCSRSRDWGGWGLGVVPDDSAESFSYAKSWLSMFADLSIQLLGLDRRSKRYVQSGSKVRRAKDA</sequence>
<keyword evidence="2" id="KW-1185">Reference proteome</keyword>
<organism evidence="1 2">
    <name type="scientific">Truncatella angustata</name>
    <dbReference type="NCBI Taxonomy" id="152316"/>
    <lineage>
        <taxon>Eukaryota</taxon>
        <taxon>Fungi</taxon>
        <taxon>Dikarya</taxon>
        <taxon>Ascomycota</taxon>
        <taxon>Pezizomycotina</taxon>
        <taxon>Sordariomycetes</taxon>
        <taxon>Xylariomycetidae</taxon>
        <taxon>Amphisphaeriales</taxon>
        <taxon>Sporocadaceae</taxon>
        <taxon>Truncatella</taxon>
    </lineage>
</organism>
<dbReference type="RefSeq" id="XP_045960589.1">
    <property type="nucleotide sequence ID" value="XM_046095120.1"/>
</dbReference>
<dbReference type="Proteomes" id="UP000758603">
    <property type="component" value="Unassembled WGS sequence"/>
</dbReference>
<accession>A0A9P8UQU4</accession>
<dbReference type="AlphaFoldDB" id="A0A9P8UQU4"/>